<comment type="caution">
    <text evidence="7">The sequence shown here is derived from an EMBL/GenBank/DDBJ whole genome shotgun (WGS) entry which is preliminary data.</text>
</comment>
<name>A0ABP6Q2E7_9ACTN</name>
<dbReference type="InterPro" id="IPR050446">
    <property type="entry name" value="FAD-oxidoreductase/Apoptosis"/>
</dbReference>
<feature type="domain" description="FAD/NAD(P)-binding" evidence="5">
    <location>
        <begin position="5"/>
        <end position="294"/>
    </location>
</feature>
<evidence type="ECO:0000259" key="5">
    <source>
        <dbReference type="Pfam" id="PF07992"/>
    </source>
</evidence>
<evidence type="ECO:0000256" key="1">
    <source>
        <dbReference type="ARBA" id="ARBA00001974"/>
    </source>
</evidence>
<evidence type="ECO:0000256" key="4">
    <source>
        <dbReference type="ARBA" id="ARBA00023002"/>
    </source>
</evidence>
<dbReference type="InterPro" id="IPR036188">
    <property type="entry name" value="FAD/NAD-bd_sf"/>
</dbReference>
<dbReference type="InterPro" id="IPR028202">
    <property type="entry name" value="Reductase_C"/>
</dbReference>
<dbReference type="PRINTS" id="PR00368">
    <property type="entry name" value="FADPNR"/>
</dbReference>
<keyword evidence="8" id="KW-1185">Reference proteome</keyword>
<evidence type="ECO:0000313" key="7">
    <source>
        <dbReference type="EMBL" id="GAA3200631.1"/>
    </source>
</evidence>
<gene>
    <name evidence="7" type="ORF">GCM10010468_13430</name>
</gene>
<dbReference type="Proteomes" id="UP001501237">
    <property type="component" value="Unassembled WGS sequence"/>
</dbReference>
<dbReference type="SUPFAM" id="SSF51905">
    <property type="entry name" value="FAD/NAD(P)-binding domain"/>
    <property type="match status" value="2"/>
</dbReference>
<evidence type="ECO:0000313" key="8">
    <source>
        <dbReference type="Proteomes" id="UP001501237"/>
    </source>
</evidence>
<proteinExistence type="predicted"/>
<dbReference type="RefSeq" id="WP_344823356.1">
    <property type="nucleotide sequence ID" value="NZ_BAAAUV010000003.1"/>
</dbReference>
<dbReference type="InterPro" id="IPR016156">
    <property type="entry name" value="FAD/NAD-linked_Rdtase_dimer_sf"/>
</dbReference>
<dbReference type="Gene3D" id="3.30.390.30">
    <property type="match status" value="1"/>
</dbReference>
<dbReference type="PANTHER" id="PTHR43557:SF2">
    <property type="entry name" value="RIESKE DOMAIN-CONTAINING PROTEIN-RELATED"/>
    <property type="match status" value="1"/>
</dbReference>
<dbReference type="SUPFAM" id="SSF55424">
    <property type="entry name" value="FAD/NAD-linked reductases, dimerisation (C-terminal) domain"/>
    <property type="match status" value="1"/>
</dbReference>
<evidence type="ECO:0000256" key="3">
    <source>
        <dbReference type="ARBA" id="ARBA00022827"/>
    </source>
</evidence>
<dbReference type="Gene3D" id="3.50.50.60">
    <property type="entry name" value="FAD/NAD(P)-binding domain"/>
    <property type="match status" value="2"/>
</dbReference>
<dbReference type="PANTHER" id="PTHR43557">
    <property type="entry name" value="APOPTOSIS-INDUCING FACTOR 1"/>
    <property type="match status" value="1"/>
</dbReference>
<keyword evidence="2" id="KW-0285">Flavoprotein</keyword>
<organism evidence="7 8">
    <name type="scientific">Actinocorallia longicatena</name>
    <dbReference type="NCBI Taxonomy" id="111803"/>
    <lineage>
        <taxon>Bacteria</taxon>
        <taxon>Bacillati</taxon>
        <taxon>Actinomycetota</taxon>
        <taxon>Actinomycetes</taxon>
        <taxon>Streptosporangiales</taxon>
        <taxon>Thermomonosporaceae</taxon>
        <taxon>Actinocorallia</taxon>
    </lineage>
</organism>
<comment type="cofactor">
    <cofactor evidence="1">
        <name>FAD</name>
        <dbReference type="ChEBI" id="CHEBI:57692"/>
    </cofactor>
</comment>
<evidence type="ECO:0000259" key="6">
    <source>
        <dbReference type="Pfam" id="PF14759"/>
    </source>
</evidence>
<keyword evidence="4" id="KW-0560">Oxidoreductase</keyword>
<dbReference type="InterPro" id="IPR023753">
    <property type="entry name" value="FAD/NAD-binding_dom"/>
</dbReference>
<protein>
    <submittedName>
        <fullName evidence="7">FAD-dependent oxidoreductase</fullName>
    </submittedName>
</protein>
<reference evidence="8" key="1">
    <citation type="journal article" date="2019" name="Int. J. Syst. Evol. Microbiol.">
        <title>The Global Catalogue of Microorganisms (GCM) 10K type strain sequencing project: providing services to taxonomists for standard genome sequencing and annotation.</title>
        <authorList>
            <consortium name="The Broad Institute Genomics Platform"/>
            <consortium name="The Broad Institute Genome Sequencing Center for Infectious Disease"/>
            <person name="Wu L."/>
            <person name="Ma J."/>
        </authorList>
    </citation>
    <scope>NUCLEOTIDE SEQUENCE [LARGE SCALE GENOMIC DNA]</scope>
    <source>
        <strain evidence="8">JCM 9377</strain>
    </source>
</reference>
<dbReference type="Pfam" id="PF14759">
    <property type="entry name" value="Reductase_C"/>
    <property type="match status" value="1"/>
</dbReference>
<dbReference type="Pfam" id="PF07992">
    <property type="entry name" value="Pyr_redox_2"/>
    <property type="match status" value="1"/>
</dbReference>
<dbReference type="PRINTS" id="PR00411">
    <property type="entry name" value="PNDRDTASEI"/>
</dbReference>
<sequence length="399" mass="42157">MSVTYVIVGGGLAAAKGAEALRAEGFGGRVVLVGRETHLPYERPPLSKGYLQGKSEREKIFTHDRAWYDEHDVELRLGTEVTALDTAAHTVTLGDGETLAYDKLLLATGAVPRELDVPGAEHVHYLRTVDDSEALRKVFGASSRVAIVGAGWIGLETAAAARAAGAEVTVVETAQAPLLGVLGPEIAAVFTDVHRANGVEFRFGAQVTEVTESGLTLSDGVQVEADAVVAGIGAVPEVGLARAAGLAVANGVKVGPDLRTSDPDVFAAGDIADADHPFYGRSIRVEHWANALNQPGVAARAMLGKDVAYDNLPYFYTDQFDLGMEYVGHIAPDASPEVVVRGDLATREFIAFWLVDGKVTAAMNVNIWDVTDATKALIRSGRVVDKARLADPAVPLDQI</sequence>
<keyword evidence="3" id="KW-0274">FAD</keyword>
<evidence type="ECO:0000256" key="2">
    <source>
        <dbReference type="ARBA" id="ARBA00022630"/>
    </source>
</evidence>
<dbReference type="EMBL" id="BAAAUV010000003">
    <property type="protein sequence ID" value="GAA3200631.1"/>
    <property type="molecule type" value="Genomic_DNA"/>
</dbReference>
<feature type="domain" description="Reductase C-terminal" evidence="6">
    <location>
        <begin position="314"/>
        <end position="398"/>
    </location>
</feature>
<accession>A0ABP6Q2E7</accession>